<dbReference type="InterPro" id="IPR006132">
    <property type="entry name" value="Asp/Orn_carbamoyltranf_P-bd"/>
</dbReference>
<keyword evidence="6" id="KW-1185">Reference proteome</keyword>
<evidence type="ECO:0000256" key="1">
    <source>
        <dbReference type="ARBA" id="ARBA00022679"/>
    </source>
</evidence>
<sequence>MKIRMKNFMDCWEYSTDELLQLVDLIIYLKKCAKNGYVPKLLKEQTVALIFNGNSTRTRISFEVAAQELGANALFLTGGPHGELHLGHRETIEDSAKVISSMVDGIAMRWSEVSEIEEFAKHSSVTVFNGMDFYRHPTQTLCDLVTIIENLPEGKELKDIKLVFVGSADAGESSANDLAKLLPRFGAEVVHLVPEGHELGGEFELGEKWMVEKNLKEIEIACKEGGGKYSWTNNVDEGVKNADFIYSGCYCYEGMEDDTDMKHFNDVFIGGGYQVSEQLLAKCPTAKTMHYLPALRGKEMTDYAMDFDGSLLWKQAENRLHTQRGLLAYLMADREMVTEEDKVRMEKDAWKIIDNMRLQFGAELTHN</sequence>
<dbReference type="PANTHER" id="PTHR45753">
    <property type="entry name" value="ORNITHINE CARBAMOYLTRANSFERASE, MITOCHONDRIAL"/>
    <property type="match status" value="1"/>
</dbReference>
<dbReference type="GO" id="GO:0016597">
    <property type="term" value="F:amino acid binding"/>
    <property type="evidence" value="ECO:0007669"/>
    <property type="project" value="InterPro"/>
</dbReference>
<dbReference type="Proteomes" id="UP000295500">
    <property type="component" value="Unassembled WGS sequence"/>
</dbReference>
<dbReference type="RefSeq" id="WP_133528196.1">
    <property type="nucleotide sequence ID" value="NZ_SNXO01000012.1"/>
</dbReference>
<dbReference type="GO" id="GO:0019240">
    <property type="term" value="P:citrulline biosynthetic process"/>
    <property type="evidence" value="ECO:0007669"/>
    <property type="project" value="TreeGrafter"/>
</dbReference>
<dbReference type="Pfam" id="PF02729">
    <property type="entry name" value="OTCace_N"/>
    <property type="match status" value="1"/>
</dbReference>
<keyword evidence="1 2" id="KW-0808">Transferase</keyword>
<proteinExistence type="inferred from homology"/>
<reference evidence="5 6" key="1">
    <citation type="submission" date="2019-03" db="EMBL/GenBank/DDBJ databases">
        <title>Genomic Encyclopedia of Type Strains, Phase IV (KMG-IV): sequencing the most valuable type-strain genomes for metagenomic binning, comparative biology and taxonomic classification.</title>
        <authorList>
            <person name="Goeker M."/>
        </authorList>
    </citation>
    <scope>NUCLEOTIDE SEQUENCE [LARGE SCALE GENOMIC DNA]</scope>
    <source>
        <strain evidence="5 6">DSM 28287</strain>
    </source>
</reference>
<dbReference type="InterPro" id="IPR002292">
    <property type="entry name" value="Orn/put_carbamltrans"/>
</dbReference>
<dbReference type="PRINTS" id="PR00102">
    <property type="entry name" value="OTCASE"/>
</dbReference>
<dbReference type="OrthoDB" id="9802587at2"/>
<dbReference type="GO" id="GO:0004585">
    <property type="term" value="F:ornithine carbamoyltransferase activity"/>
    <property type="evidence" value="ECO:0007669"/>
    <property type="project" value="UniProtKB-ARBA"/>
</dbReference>
<evidence type="ECO:0000256" key="2">
    <source>
        <dbReference type="RuleBase" id="RU003634"/>
    </source>
</evidence>
<comment type="similarity">
    <text evidence="2">Belongs to the aspartate/ornithine carbamoyltransferase superfamily.</text>
</comment>
<name>A0A4R6Q513_9FIRM</name>
<dbReference type="EMBL" id="SNXO01000012">
    <property type="protein sequence ID" value="TDP57454.1"/>
    <property type="molecule type" value="Genomic_DNA"/>
</dbReference>
<dbReference type="PRINTS" id="PR00100">
    <property type="entry name" value="AOTCASE"/>
</dbReference>
<feature type="domain" description="Aspartate/ornithine carbamoyltransferase Asp/Orn-binding" evidence="3">
    <location>
        <begin position="158"/>
        <end position="330"/>
    </location>
</feature>
<dbReference type="SUPFAM" id="SSF53671">
    <property type="entry name" value="Aspartate/ornithine carbamoyltransferase"/>
    <property type="match status" value="1"/>
</dbReference>
<dbReference type="AlphaFoldDB" id="A0A4R6Q513"/>
<dbReference type="Gene3D" id="3.40.50.1370">
    <property type="entry name" value="Aspartate/ornithine carbamoyltransferase"/>
    <property type="match status" value="2"/>
</dbReference>
<protein>
    <submittedName>
        <fullName evidence="5">Putrescine carbamoyltransferase</fullName>
    </submittedName>
</protein>
<evidence type="ECO:0000313" key="5">
    <source>
        <dbReference type="EMBL" id="TDP57454.1"/>
    </source>
</evidence>
<organism evidence="5 6">
    <name type="scientific">Aminicella lysinilytica</name>
    <dbReference type="NCBI Taxonomy" id="433323"/>
    <lineage>
        <taxon>Bacteria</taxon>
        <taxon>Bacillati</taxon>
        <taxon>Bacillota</taxon>
        <taxon>Clostridia</taxon>
        <taxon>Peptostreptococcales</taxon>
        <taxon>Anaerovoracaceae</taxon>
        <taxon>Aminicella</taxon>
    </lineage>
</organism>
<dbReference type="InterPro" id="IPR006130">
    <property type="entry name" value="Asp/Orn_carbamoylTrfase"/>
</dbReference>
<dbReference type="InterPro" id="IPR036901">
    <property type="entry name" value="Asp/Orn_carbamoylTrfase_sf"/>
</dbReference>
<comment type="caution">
    <text evidence="5">The sequence shown here is derived from an EMBL/GenBank/DDBJ whole genome shotgun (WGS) entry which is preliminary data.</text>
</comment>
<evidence type="ECO:0000259" key="3">
    <source>
        <dbReference type="Pfam" id="PF00185"/>
    </source>
</evidence>
<dbReference type="PANTHER" id="PTHR45753:SF3">
    <property type="entry name" value="ORNITHINE TRANSCARBAMYLASE, MITOCHONDRIAL"/>
    <property type="match status" value="1"/>
</dbReference>
<gene>
    <name evidence="5" type="ORF">EV211_1123</name>
</gene>
<dbReference type="GO" id="GO:0042450">
    <property type="term" value="P:L-arginine biosynthetic process via ornithine"/>
    <property type="evidence" value="ECO:0007669"/>
    <property type="project" value="TreeGrafter"/>
</dbReference>
<evidence type="ECO:0000313" key="6">
    <source>
        <dbReference type="Proteomes" id="UP000295500"/>
    </source>
</evidence>
<evidence type="ECO:0000259" key="4">
    <source>
        <dbReference type="Pfam" id="PF02729"/>
    </source>
</evidence>
<feature type="domain" description="Aspartate/ornithine carbamoyltransferase carbamoyl-P binding" evidence="4">
    <location>
        <begin position="6"/>
        <end position="149"/>
    </location>
</feature>
<dbReference type="Pfam" id="PF00185">
    <property type="entry name" value="OTCace"/>
    <property type="match status" value="1"/>
</dbReference>
<accession>A0A4R6Q513</accession>
<dbReference type="InterPro" id="IPR006131">
    <property type="entry name" value="Asp_carbamoyltransf_Asp/Orn-bd"/>
</dbReference>